<gene>
    <name evidence="2" type="ORF">FRACYDRAFT_268885</name>
</gene>
<keyword evidence="3" id="KW-1185">Reference proteome</keyword>
<evidence type="ECO:0000313" key="3">
    <source>
        <dbReference type="Proteomes" id="UP000095751"/>
    </source>
</evidence>
<sequence>MVVRFVRIVVSIATRSSSGPGARFLSQAQRSCIDLLKTMASNGSPESFLNLTVLSGPAFYAEKETNGKCKKGVDMLSHESSNTILEEYKSKTLSDHCKTLVLARLLSLFLMENNGLDKNDDHSVKTSYEMLIPIMNDGLASAKRLDNGREETSRSTLELLDNVWERLCLTLSRMLSPTPSGSQRIDILFASDLVNFVDSSAANAPSTFSSDLCAIYFSGASKCLEIVKMDDTPPDNIENLLDLFAACFSGICKIQPENKSMHGIAEQVFLSAIQSLESAPTEVDLNVKATLKICEVLQKVTNVETTVIAVFSQLSQLVSVEERSVRRAAGAVLAKANIKRVLDDAQNRCKVAEESARIAEKRVLELEEKLLLLK</sequence>
<organism evidence="2 3">
    <name type="scientific">Fragilariopsis cylindrus CCMP1102</name>
    <dbReference type="NCBI Taxonomy" id="635003"/>
    <lineage>
        <taxon>Eukaryota</taxon>
        <taxon>Sar</taxon>
        <taxon>Stramenopiles</taxon>
        <taxon>Ochrophyta</taxon>
        <taxon>Bacillariophyta</taxon>
        <taxon>Bacillariophyceae</taxon>
        <taxon>Bacillariophycidae</taxon>
        <taxon>Bacillariales</taxon>
        <taxon>Bacillariaceae</taxon>
        <taxon>Fragilariopsis</taxon>
    </lineage>
</organism>
<keyword evidence="1" id="KW-0175">Coiled coil</keyword>
<evidence type="ECO:0000256" key="1">
    <source>
        <dbReference type="SAM" id="Coils"/>
    </source>
</evidence>
<reference evidence="2 3" key="1">
    <citation type="submission" date="2016-09" db="EMBL/GenBank/DDBJ databases">
        <title>Extensive genetic diversity and differential bi-allelic expression allows diatom success in the polar Southern Ocean.</title>
        <authorList>
            <consortium name="DOE Joint Genome Institute"/>
            <person name="Mock T."/>
            <person name="Otillar R.P."/>
            <person name="Strauss J."/>
            <person name="Dupont C."/>
            <person name="Frickenhaus S."/>
            <person name="Maumus F."/>
            <person name="Mcmullan M."/>
            <person name="Sanges R."/>
            <person name="Schmutz J."/>
            <person name="Toseland A."/>
            <person name="Valas R."/>
            <person name="Veluchamy A."/>
            <person name="Ward B.J."/>
            <person name="Allen A."/>
            <person name="Barry K."/>
            <person name="Falciatore A."/>
            <person name="Ferrante M."/>
            <person name="Fortunato A.E."/>
            <person name="Gloeckner G."/>
            <person name="Gruber A."/>
            <person name="Hipkin R."/>
            <person name="Janech M."/>
            <person name="Kroth P."/>
            <person name="Leese F."/>
            <person name="Lindquist E."/>
            <person name="Lyon B.R."/>
            <person name="Martin J."/>
            <person name="Mayer C."/>
            <person name="Parker M."/>
            <person name="Quesneville H."/>
            <person name="Raymond J."/>
            <person name="Uhlig C."/>
            <person name="Valentin K.U."/>
            <person name="Worden A.Z."/>
            <person name="Armbrust E.V."/>
            <person name="Bowler C."/>
            <person name="Green B."/>
            <person name="Moulton V."/>
            <person name="Van Oosterhout C."/>
            <person name="Grigoriev I."/>
        </authorList>
    </citation>
    <scope>NUCLEOTIDE SEQUENCE [LARGE SCALE GENOMIC DNA]</scope>
    <source>
        <strain evidence="2 3">CCMP1102</strain>
    </source>
</reference>
<evidence type="ECO:0000313" key="2">
    <source>
        <dbReference type="EMBL" id="OEU16114.1"/>
    </source>
</evidence>
<dbReference type="OrthoDB" id="294853at2759"/>
<dbReference type="EMBL" id="KV784358">
    <property type="protein sequence ID" value="OEU16114.1"/>
    <property type="molecule type" value="Genomic_DNA"/>
</dbReference>
<protein>
    <recommendedName>
        <fullName evidence="4">MMS19 nucleotide excision repair protein</fullName>
    </recommendedName>
</protein>
<dbReference type="Proteomes" id="UP000095751">
    <property type="component" value="Unassembled WGS sequence"/>
</dbReference>
<dbReference type="KEGG" id="fcy:FRACYDRAFT_268885"/>
<dbReference type="AlphaFoldDB" id="A0A1E7FD94"/>
<dbReference type="InParanoid" id="A0A1E7FD94"/>
<proteinExistence type="predicted"/>
<evidence type="ECO:0008006" key="4">
    <source>
        <dbReference type="Google" id="ProtNLM"/>
    </source>
</evidence>
<accession>A0A1E7FD94</accession>
<feature type="coiled-coil region" evidence="1">
    <location>
        <begin position="335"/>
        <end position="369"/>
    </location>
</feature>
<name>A0A1E7FD94_9STRA</name>